<evidence type="ECO:0000313" key="1">
    <source>
        <dbReference type="EMBL" id="KAJ2984004.1"/>
    </source>
</evidence>
<accession>A0ACC1NYN0</accession>
<organism evidence="1 2">
    <name type="scientific">Xylaria curta</name>
    <dbReference type="NCBI Taxonomy" id="42375"/>
    <lineage>
        <taxon>Eukaryota</taxon>
        <taxon>Fungi</taxon>
        <taxon>Dikarya</taxon>
        <taxon>Ascomycota</taxon>
        <taxon>Pezizomycotina</taxon>
        <taxon>Sordariomycetes</taxon>
        <taxon>Xylariomycetidae</taxon>
        <taxon>Xylariales</taxon>
        <taxon>Xylariaceae</taxon>
        <taxon>Xylaria</taxon>
    </lineage>
</organism>
<reference evidence="1" key="1">
    <citation type="submission" date="2022-10" db="EMBL/GenBank/DDBJ databases">
        <title>Genome Sequence of Xylaria curta.</title>
        <authorList>
            <person name="Buettner E."/>
        </authorList>
    </citation>
    <scope>NUCLEOTIDE SEQUENCE</scope>
    <source>
        <strain evidence="1">Babe10</strain>
    </source>
</reference>
<name>A0ACC1NYN0_9PEZI</name>
<gene>
    <name evidence="1" type="ORF">NUW58_g6155</name>
</gene>
<dbReference type="EMBL" id="JAPDGR010001334">
    <property type="protein sequence ID" value="KAJ2984004.1"/>
    <property type="molecule type" value="Genomic_DNA"/>
</dbReference>
<protein>
    <submittedName>
        <fullName evidence="1">Uncharacterized protein</fullName>
    </submittedName>
</protein>
<dbReference type="Proteomes" id="UP001143856">
    <property type="component" value="Unassembled WGS sequence"/>
</dbReference>
<keyword evidence="2" id="KW-1185">Reference proteome</keyword>
<sequence>MGPPLRPEPDQNVPLLTTDNLPETMIESSEDFESDGPNSEFDPDADVANTHVSNDELKNRRTTEECFNIFKSLSSLKDEGSREQIGSIPSKWCNEAIPLFEHDNAGYQLHFSYTWMEAIHTYTSMGAKHPETADWYLHCLAGVTENGDIQIVNTPLTIIPLGKLFKNVSGRSSWTGYEIFVSETLEVWIIYVPNEHRSMAWNTVDTGLFVPGGDQSHQKGTPKLAQFWPSLKDLELATFEEVQKHVSKSNNSPFMEHFYLLEISTYSLAAILVSRSFYHSGDVRLHLISEEISISCDKSRLACCQLLLLAKENASNAFVKLSPLPSSGVDELRDSHLGDYSLLWQAAIFNSRRIVDMIIESGNIDSYAKESDFSDVTLLYVADRFGMKALVKLILDRIQPNTPDGRGMTPFVRAMMRYGSKLVKLLLETGKVDVNQRGNKGRTLLDLVDFRVLEGEWKEDNSWLPGDVWVWRHSGGRLHEEIWKSEREYDLPEMKYILKDYTGEVPMAPK</sequence>
<comment type="caution">
    <text evidence="1">The sequence shown here is derived from an EMBL/GenBank/DDBJ whole genome shotgun (WGS) entry which is preliminary data.</text>
</comment>
<proteinExistence type="predicted"/>
<evidence type="ECO:0000313" key="2">
    <source>
        <dbReference type="Proteomes" id="UP001143856"/>
    </source>
</evidence>